<evidence type="ECO:0000313" key="5">
    <source>
        <dbReference type="EMBL" id="GAA0466672.1"/>
    </source>
</evidence>
<comment type="similarity">
    <text evidence="2">Belongs to the bacterial solute-binding protein SsuA/TauA family.</text>
</comment>
<evidence type="ECO:0000256" key="1">
    <source>
        <dbReference type="ARBA" id="ARBA00004418"/>
    </source>
</evidence>
<keyword evidence="3" id="KW-0732">Signal</keyword>
<keyword evidence="6" id="KW-0614">Plasmid</keyword>
<dbReference type="EMBL" id="BAAADN010000038">
    <property type="protein sequence ID" value="GAA0466672.1"/>
    <property type="molecule type" value="Genomic_DNA"/>
</dbReference>
<sequence>MADLNVAHEYFTWRLVQEVAEENSYFEAEGIDPDLSYFAPGTQDFDDGDNAFESDWWDDLDEQGGTHGVCEWNAVDAAAETDREIIGSYSEWDRVIFARADSDIEDIEDVRGRSIGINEYATSFYSLPEILEGNGFDEEEIVLEHVGSAEERFEAVKEGEVDAIGVLEPYVTLGRYDDELSEVYVGPCRAAITTKEDVDPETAAKFRTALNRAVEEINDDLEVYRDRYVDMLEEAADENLDTFEDVDFDRLREEFELRNFLPVREPDSKRVERTAEWMREHGFVEEDAEIETTEDVIEAQSESAD</sequence>
<evidence type="ECO:0000256" key="4">
    <source>
        <dbReference type="SAM" id="Coils"/>
    </source>
</evidence>
<dbReference type="Pfam" id="PF12974">
    <property type="entry name" value="Phosphonate-bd"/>
    <property type="match status" value="1"/>
</dbReference>
<evidence type="ECO:0000313" key="7">
    <source>
        <dbReference type="Proteomes" id="UP000830542"/>
    </source>
</evidence>
<keyword evidence="4" id="KW-0175">Coiled coil</keyword>
<feature type="coiled-coil region" evidence="4">
    <location>
        <begin position="207"/>
        <end position="234"/>
    </location>
</feature>
<reference evidence="5" key="1">
    <citation type="journal article" date="2014" name="Int. J. Syst. Evol. Microbiol.">
        <title>Complete genome sequence of Corynebacterium casei LMG S-19264T (=DSM 44701T), isolated from a smear-ripened cheese.</title>
        <authorList>
            <consortium name="US DOE Joint Genome Institute (JGI-PGF)"/>
            <person name="Walter F."/>
            <person name="Albersmeier A."/>
            <person name="Kalinowski J."/>
            <person name="Ruckert C."/>
        </authorList>
    </citation>
    <scope>NUCLEOTIDE SEQUENCE</scope>
    <source>
        <strain evidence="5">JCM 12289</strain>
    </source>
</reference>
<dbReference type="EMBL" id="CP095009">
    <property type="protein sequence ID" value="UOO97472.1"/>
    <property type="molecule type" value="Genomic_DNA"/>
</dbReference>
<dbReference type="GeneID" id="71763895"/>
<protein>
    <submittedName>
        <fullName evidence="6">ABC transporter substrate-binding protein</fullName>
    </submittedName>
</protein>
<accession>A0AAV3SJ97</accession>
<organism evidence="5 8">
    <name type="scientific">Halococcus dombrowskii</name>
    <dbReference type="NCBI Taxonomy" id="179637"/>
    <lineage>
        <taxon>Archaea</taxon>
        <taxon>Methanobacteriati</taxon>
        <taxon>Methanobacteriota</taxon>
        <taxon>Stenosarchaea group</taxon>
        <taxon>Halobacteria</taxon>
        <taxon>Halobacteriales</taxon>
        <taxon>Halococcaceae</taxon>
        <taxon>Halococcus</taxon>
    </lineage>
</organism>
<dbReference type="AlphaFoldDB" id="A0AAV3SJ97"/>
<dbReference type="KEGG" id="hdo:MUK72_18565"/>
<dbReference type="Gene3D" id="3.40.190.10">
    <property type="entry name" value="Periplasmic binding protein-like II"/>
    <property type="match status" value="2"/>
</dbReference>
<keyword evidence="7" id="KW-1185">Reference proteome</keyword>
<dbReference type="Proteomes" id="UP000830542">
    <property type="component" value="Plasmid unnamed4"/>
</dbReference>
<geneLocation type="plasmid" evidence="6 7">
    <name>unnamed4</name>
</geneLocation>
<dbReference type="SUPFAM" id="SSF53850">
    <property type="entry name" value="Periplasmic binding protein-like II"/>
    <property type="match status" value="1"/>
</dbReference>
<evidence type="ECO:0000313" key="6">
    <source>
        <dbReference type="EMBL" id="UOO97472.1"/>
    </source>
</evidence>
<evidence type="ECO:0000313" key="8">
    <source>
        <dbReference type="Proteomes" id="UP001500962"/>
    </source>
</evidence>
<evidence type="ECO:0000256" key="3">
    <source>
        <dbReference type="ARBA" id="ARBA00022729"/>
    </source>
</evidence>
<proteinExistence type="inferred from homology"/>
<dbReference type="PANTHER" id="PTHR30024:SF47">
    <property type="entry name" value="TAURINE-BINDING PERIPLASMIC PROTEIN"/>
    <property type="match status" value="1"/>
</dbReference>
<dbReference type="PANTHER" id="PTHR30024">
    <property type="entry name" value="ALIPHATIC SULFONATES-BINDING PROTEIN-RELATED"/>
    <property type="match status" value="1"/>
</dbReference>
<comment type="subcellular location">
    <subcellularLocation>
        <location evidence="1">Periplasm</location>
    </subcellularLocation>
</comment>
<dbReference type="GO" id="GO:0042597">
    <property type="term" value="C:periplasmic space"/>
    <property type="evidence" value="ECO:0007669"/>
    <property type="project" value="UniProtKB-SubCell"/>
</dbReference>
<reference evidence="5" key="3">
    <citation type="submission" date="2023-12" db="EMBL/GenBank/DDBJ databases">
        <authorList>
            <person name="Sun Q."/>
            <person name="Inoue M."/>
        </authorList>
    </citation>
    <scope>NUCLEOTIDE SEQUENCE</scope>
    <source>
        <strain evidence="5">JCM 12289</strain>
    </source>
</reference>
<dbReference type="RefSeq" id="WP_004054139.1">
    <property type="nucleotide sequence ID" value="NZ_BAAADN010000038.1"/>
</dbReference>
<evidence type="ECO:0000256" key="2">
    <source>
        <dbReference type="ARBA" id="ARBA00010742"/>
    </source>
</evidence>
<reference evidence="6" key="2">
    <citation type="submission" date="2022-04" db="EMBL/GenBank/DDBJ databases">
        <title>Sequencing and genomic assembly of Halococcus dombrowskii.</title>
        <authorList>
            <person name="Lim S.W."/>
            <person name="MacLea K.S."/>
        </authorList>
    </citation>
    <scope>NUCLEOTIDE SEQUENCE</scope>
    <source>
        <strain evidence="6">H4</strain>
        <plasmid evidence="6">unnamed4</plasmid>
    </source>
</reference>
<dbReference type="Proteomes" id="UP001500962">
    <property type="component" value="Unassembled WGS sequence"/>
</dbReference>
<name>A0AAV3SJ97_HALDO</name>
<gene>
    <name evidence="5" type="ORF">GCM10008985_24520</name>
    <name evidence="6" type="ORF">MUK72_18565</name>
</gene>